<dbReference type="CDD" id="cd17332">
    <property type="entry name" value="MFS_MelB_like"/>
    <property type="match status" value="1"/>
</dbReference>
<name>D4GEZ9_PANAM</name>
<dbReference type="AlphaFoldDB" id="D4GEZ9"/>
<organism evidence="3 4">
    <name type="scientific">Pantoea ananatis (strain LMG 20103)</name>
    <dbReference type="NCBI Taxonomy" id="706191"/>
    <lineage>
        <taxon>Bacteria</taxon>
        <taxon>Pseudomonadati</taxon>
        <taxon>Pseudomonadota</taxon>
        <taxon>Gammaproteobacteria</taxon>
        <taxon>Enterobacterales</taxon>
        <taxon>Erwiniaceae</taxon>
        <taxon>Pantoea</taxon>
    </lineage>
</organism>
<feature type="transmembrane region" description="Helical" evidence="2">
    <location>
        <begin position="110"/>
        <end position="129"/>
    </location>
</feature>
<evidence type="ECO:0000313" key="4">
    <source>
        <dbReference type="Proteomes" id="UP000001702"/>
    </source>
</evidence>
<feature type="transmembrane region" description="Helical" evidence="2">
    <location>
        <begin position="250"/>
        <end position="272"/>
    </location>
</feature>
<feature type="transmembrane region" description="Helical" evidence="2">
    <location>
        <begin position="217"/>
        <end position="238"/>
    </location>
</feature>
<feature type="transmembrane region" description="Helical" evidence="2">
    <location>
        <begin position="388"/>
        <end position="409"/>
    </location>
</feature>
<dbReference type="InterPro" id="IPR039672">
    <property type="entry name" value="MFS_2"/>
</dbReference>
<dbReference type="PANTHER" id="PTHR11328">
    <property type="entry name" value="MAJOR FACILITATOR SUPERFAMILY DOMAIN-CONTAINING PROTEIN"/>
    <property type="match status" value="1"/>
</dbReference>
<evidence type="ECO:0000256" key="2">
    <source>
        <dbReference type="SAM" id="Phobius"/>
    </source>
</evidence>
<dbReference type="GO" id="GO:0006814">
    <property type="term" value="P:sodium ion transport"/>
    <property type="evidence" value="ECO:0007669"/>
    <property type="project" value="InterPro"/>
</dbReference>
<feature type="transmembrane region" description="Helical" evidence="2">
    <location>
        <begin position="55"/>
        <end position="75"/>
    </location>
</feature>
<dbReference type="KEGG" id="pam:PANA_1954"/>
<dbReference type="GO" id="GO:0008643">
    <property type="term" value="P:carbohydrate transport"/>
    <property type="evidence" value="ECO:0007669"/>
    <property type="project" value="InterPro"/>
</dbReference>
<feature type="transmembrane region" description="Helical" evidence="2">
    <location>
        <begin position="364"/>
        <end position="382"/>
    </location>
</feature>
<dbReference type="GO" id="GO:0005886">
    <property type="term" value="C:plasma membrane"/>
    <property type="evidence" value="ECO:0007669"/>
    <property type="project" value="TreeGrafter"/>
</dbReference>
<dbReference type="InterPro" id="IPR001927">
    <property type="entry name" value="Na/Gal_symport"/>
</dbReference>
<dbReference type="NCBIfam" id="NF007237">
    <property type="entry name" value="PRK09669.1"/>
    <property type="match status" value="1"/>
</dbReference>
<evidence type="ECO:0000313" key="3">
    <source>
        <dbReference type="EMBL" id="ADD77121.1"/>
    </source>
</evidence>
<dbReference type="EMBL" id="CP001875">
    <property type="protein sequence ID" value="ADD77121.1"/>
    <property type="molecule type" value="Genomic_DNA"/>
</dbReference>
<dbReference type="STRING" id="706191.PANA_1954"/>
<keyword evidence="2" id="KW-1133">Transmembrane helix</keyword>
<dbReference type="Pfam" id="PF13347">
    <property type="entry name" value="MFS_2"/>
    <property type="match status" value="1"/>
</dbReference>
<dbReference type="HOGENOM" id="CLU_027408_0_2_6"/>
<sequence length="526" mass="58669">MIDKLSICTASQTRKKTKYHKLAVNFWNCCYSSRLLILEPGLPVQAARGKLTEQVFHLIIRLITMTISSVSSVLTTKDKMGYGIGDAASSMVWQTATLFLAYFYTDVFGLPAAIMGTMFLVVRLADAFVDPCIGALVDRTRTKHGRFRPWLMWFAIPFGVSCLITFYVPDVGPTAKIVYACVTYTILSFIYSAVNVPYCAMPGALTLDPRERHSLQSWRFACAFIGGLVVTVIGLPLVDLLGQGDKAKGYLFAMGFMGFLGVVLIYCCFFMTRERYLPRSDSANSMWSDLKALSKNSQWCIIVIFNILLLTAVVTRGSSTIYYMNYVLLRPDLVFTFIITGMIAALCGAFFSERLLGKFDRVRTYQICLASFVFFVTTIYFIPPSQVWLIIAVNIVFGFVQNLTTPIQWNMFSDVVDFQEQRSGRRLDGLVFSTALFAIKFGLAMGGAVVGWILGLVHYQPGVAAQTPRVITTINLMHNIIPGVLFTCMLLLLFLYKLNSARVNAIALELAAKRAAEEKMDASKTI</sequence>
<gene>
    <name evidence="3" type="primary">yagG</name>
    <name evidence="3" type="ordered locus">PANA_1954</name>
</gene>
<dbReference type="eggNOG" id="COG2211">
    <property type="taxonomic scope" value="Bacteria"/>
</dbReference>
<feature type="transmembrane region" description="Helical" evidence="2">
    <location>
        <begin position="333"/>
        <end position="352"/>
    </location>
</feature>
<keyword evidence="4" id="KW-1185">Reference proteome</keyword>
<dbReference type="InterPro" id="IPR036259">
    <property type="entry name" value="MFS_trans_sf"/>
</dbReference>
<accession>D4GEZ9</accession>
<feature type="transmembrane region" description="Helical" evidence="2">
    <location>
        <begin position="430"/>
        <end position="456"/>
    </location>
</feature>
<proteinExistence type="inferred from homology"/>
<dbReference type="PANTHER" id="PTHR11328:SF24">
    <property type="entry name" value="MAJOR FACILITATOR SUPERFAMILY (MFS) PROFILE DOMAIN-CONTAINING PROTEIN"/>
    <property type="match status" value="1"/>
</dbReference>
<evidence type="ECO:0000256" key="1">
    <source>
        <dbReference type="ARBA" id="ARBA00009617"/>
    </source>
</evidence>
<feature type="transmembrane region" description="Helical" evidence="2">
    <location>
        <begin position="476"/>
        <end position="496"/>
    </location>
</feature>
<dbReference type="SUPFAM" id="SSF103473">
    <property type="entry name" value="MFS general substrate transporter"/>
    <property type="match status" value="1"/>
</dbReference>
<protein>
    <submittedName>
        <fullName evidence="3">YagG</fullName>
    </submittedName>
</protein>
<dbReference type="Gene3D" id="1.20.1250.20">
    <property type="entry name" value="MFS general substrate transporter like domains"/>
    <property type="match status" value="1"/>
</dbReference>
<feature type="transmembrane region" description="Helical" evidence="2">
    <location>
        <begin position="293"/>
        <end position="313"/>
    </location>
</feature>
<keyword evidence="2" id="KW-0812">Transmembrane</keyword>
<dbReference type="Proteomes" id="UP000001702">
    <property type="component" value="Chromosome"/>
</dbReference>
<comment type="similarity">
    <text evidence="1">Belongs to the sodium:galactoside symporter (TC 2.A.2) family.</text>
</comment>
<keyword evidence="2" id="KW-0472">Membrane</keyword>
<dbReference type="NCBIfam" id="TIGR00792">
    <property type="entry name" value="gph"/>
    <property type="match status" value="1"/>
</dbReference>
<feature type="transmembrane region" description="Helical" evidence="2">
    <location>
        <begin position="150"/>
        <end position="168"/>
    </location>
</feature>
<feature type="transmembrane region" description="Helical" evidence="2">
    <location>
        <begin position="174"/>
        <end position="196"/>
    </location>
</feature>
<reference evidence="3 4" key="1">
    <citation type="journal article" date="2010" name="J. Bacteriol.">
        <title>Genome sequence of Pantoea ananatis LMG20103, the causative agent of Eucalyptus blight and dieback.</title>
        <authorList>
            <person name="De Maayer P."/>
            <person name="Chan W.Y."/>
            <person name="Venter S.N."/>
            <person name="Toth I.K."/>
            <person name="Birch P.R."/>
            <person name="Joubert F."/>
            <person name="Coutinho T.A."/>
        </authorList>
    </citation>
    <scope>NUCLEOTIDE SEQUENCE [LARGE SCALE GENOMIC DNA]</scope>
    <source>
        <strain evidence="3 4">LMG 20103</strain>
    </source>
</reference>
<dbReference type="GO" id="GO:0015293">
    <property type="term" value="F:symporter activity"/>
    <property type="evidence" value="ECO:0007669"/>
    <property type="project" value="InterPro"/>
</dbReference>